<reference evidence="1 2" key="1">
    <citation type="submission" date="2013-06" db="EMBL/GenBank/DDBJ databases">
        <title>The Genome Sequence of Acinetobacter rudis CIP 110305.</title>
        <authorList>
            <consortium name="The Broad Institute Genome Sequencing Platform"/>
            <consortium name="The Broad Institute Genome Sequencing Center for Infectious Disease"/>
            <person name="Cerqueira G."/>
            <person name="Feldgarden M."/>
            <person name="Courvalin P."/>
            <person name="Perichon B."/>
            <person name="Grillot-Courvalin C."/>
            <person name="Clermont D."/>
            <person name="Rocha E."/>
            <person name="Yoon E.-J."/>
            <person name="Nemec A."/>
            <person name="Young S.K."/>
            <person name="Zeng Q."/>
            <person name="Gargeya S."/>
            <person name="Fitzgerald M."/>
            <person name="Abouelleil A."/>
            <person name="Alvarado L."/>
            <person name="Berlin A.M."/>
            <person name="Chapman S.B."/>
            <person name="Dewar J."/>
            <person name="Goldberg J."/>
            <person name="Griggs A."/>
            <person name="Gujja S."/>
            <person name="Hansen M."/>
            <person name="Howarth C."/>
            <person name="Imamovic A."/>
            <person name="Larimer J."/>
            <person name="McCowan C."/>
            <person name="Murphy C."/>
            <person name="Pearson M."/>
            <person name="Priest M."/>
            <person name="Roberts A."/>
            <person name="Saif S."/>
            <person name="Shea T."/>
            <person name="Sykes S."/>
            <person name="Wortman J."/>
            <person name="Nusbaum C."/>
            <person name="Birren B."/>
        </authorList>
    </citation>
    <scope>NUCLEOTIDE SEQUENCE [LARGE SCALE GENOMIC DNA]</scope>
    <source>
        <strain evidence="1 2">CIP 110305</strain>
    </source>
</reference>
<dbReference type="STRING" id="632955.GCA_000829675_00444"/>
<accession>S3N128</accession>
<dbReference type="OrthoDB" id="6689921at2"/>
<dbReference type="AlphaFoldDB" id="S3N128"/>
<gene>
    <name evidence="1" type="ORF">F945_01979</name>
</gene>
<proteinExistence type="predicted"/>
<sequence>MHYLYLTVSFYATLLFVVLFGQALHAAPLLQTDDAGIVDPGHCQIELDQKISDSQISQVNLTPACNIANIEIGLPLSWDDGEQRYALQAKKTLFQAERIPVALAASLTWQPKQQNEKDQVQLNIPVSYYHNDHLQIDANLGVDRQDHNNDMTWAVASTYSFADVHGVSLEFFKTEAEKTRSQVVYHYHVIPDQVSLFASYGHSLNSSDQSWAGLGLSWVTARSKNK</sequence>
<dbReference type="PATRIC" id="fig|421052.3.peg.1930"/>
<dbReference type="RefSeq" id="WP_016656386.1">
    <property type="nucleotide sequence ID" value="NZ_KE340353.1"/>
</dbReference>
<dbReference type="HOGENOM" id="CLU_102834_0_0_6"/>
<evidence type="ECO:0000313" key="2">
    <source>
        <dbReference type="Proteomes" id="UP000014568"/>
    </source>
</evidence>
<comment type="caution">
    <text evidence="1">The sequence shown here is derived from an EMBL/GenBank/DDBJ whole genome shotgun (WGS) entry which is preliminary data.</text>
</comment>
<dbReference type="eggNOG" id="ENOG502ZAP2">
    <property type="taxonomic scope" value="Bacteria"/>
</dbReference>
<name>S3N128_9GAMM</name>
<dbReference type="EMBL" id="ATGI01000023">
    <property type="protein sequence ID" value="EPF73820.1"/>
    <property type="molecule type" value="Genomic_DNA"/>
</dbReference>
<protein>
    <submittedName>
        <fullName evidence="1">Uncharacterized protein</fullName>
    </submittedName>
</protein>
<keyword evidence="2" id="KW-1185">Reference proteome</keyword>
<dbReference type="Proteomes" id="UP000014568">
    <property type="component" value="Unassembled WGS sequence"/>
</dbReference>
<organism evidence="1 2">
    <name type="scientific">Acinetobacter rudis CIP 110305</name>
    <dbReference type="NCBI Taxonomy" id="421052"/>
    <lineage>
        <taxon>Bacteria</taxon>
        <taxon>Pseudomonadati</taxon>
        <taxon>Pseudomonadota</taxon>
        <taxon>Gammaproteobacteria</taxon>
        <taxon>Moraxellales</taxon>
        <taxon>Moraxellaceae</taxon>
        <taxon>Acinetobacter</taxon>
    </lineage>
</organism>
<evidence type="ECO:0000313" key="1">
    <source>
        <dbReference type="EMBL" id="EPF73820.1"/>
    </source>
</evidence>